<evidence type="ECO:0000313" key="2">
    <source>
        <dbReference type="EMBL" id="GAL32961.1"/>
    </source>
</evidence>
<comment type="caution">
    <text evidence="2">The sequence shown here is derived from an EMBL/GenBank/DDBJ whole genome shotgun (WGS) entry which is preliminary data.</text>
</comment>
<feature type="signal peptide" evidence="1">
    <location>
        <begin position="1"/>
        <end position="21"/>
    </location>
</feature>
<gene>
    <name evidence="2" type="ORF">JCM19240_6393</name>
</gene>
<reference evidence="2 3" key="1">
    <citation type="submission" date="2014-09" db="EMBL/GenBank/DDBJ databases">
        <title>Vibrio maritimus JCM 19240. (C210) whole genome shotgun sequence.</title>
        <authorList>
            <person name="Sawabe T."/>
            <person name="Meirelles P."/>
            <person name="Nakanishi M."/>
            <person name="Sayaka M."/>
            <person name="Hattori M."/>
            <person name="Ohkuma M."/>
        </authorList>
    </citation>
    <scope>NUCLEOTIDE SEQUENCE [LARGE SCALE GENOMIC DNA]</scope>
    <source>
        <strain evidence="2 3">JCM 19240</strain>
    </source>
</reference>
<accession>A0A090SZ77</accession>
<organism evidence="2 3">
    <name type="scientific">Vibrio maritimus</name>
    <dbReference type="NCBI Taxonomy" id="990268"/>
    <lineage>
        <taxon>Bacteria</taxon>
        <taxon>Pseudomonadati</taxon>
        <taxon>Pseudomonadota</taxon>
        <taxon>Gammaproteobacteria</taxon>
        <taxon>Vibrionales</taxon>
        <taxon>Vibrionaceae</taxon>
        <taxon>Vibrio</taxon>
    </lineage>
</organism>
<name>A0A090SZ77_9VIBR</name>
<dbReference type="AlphaFoldDB" id="A0A090SZ77"/>
<dbReference type="EMBL" id="BBMT01000002">
    <property type="protein sequence ID" value="GAL32961.1"/>
    <property type="molecule type" value="Genomic_DNA"/>
</dbReference>
<dbReference type="OrthoDB" id="5918866at2"/>
<proteinExistence type="predicted"/>
<evidence type="ECO:0000313" key="3">
    <source>
        <dbReference type="Proteomes" id="UP000029224"/>
    </source>
</evidence>
<dbReference type="Proteomes" id="UP000029224">
    <property type="component" value="Unassembled WGS sequence"/>
</dbReference>
<reference evidence="2 3" key="2">
    <citation type="submission" date="2014-09" db="EMBL/GenBank/DDBJ databases">
        <authorList>
            <consortium name="NBRP consortium"/>
            <person name="Sawabe T."/>
            <person name="Meirelles P."/>
            <person name="Nakanishi M."/>
            <person name="Sayaka M."/>
            <person name="Hattori M."/>
            <person name="Ohkuma M."/>
        </authorList>
    </citation>
    <scope>NUCLEOTIDE SEQUENCE [LARGE SCALE GENOMIC DNA]</scope>
    <source>
        <strain evidence="2 3">JCM 19240</strain>
    </source>
</reference>
<sequence>MKYISAIFLGGMLALSMPTLASDSSTAGPYVECQLTDGSRTFTPIVLCERAGGKRLF</sequence>
<keyword evidence="3" id="KW-1185">Reference proteome</keyword>
<protein>
    <submittedName>
        <fullName evidence="2">Uncharacterized protein</fullName>
    </submittedName>
</protein>
<keyword evidence="1" id="KW-0732">Signal</keyword>
<evidence type="ECO:0000256" key="1">
    <source>
        <dbReference type="SAM" id="SignalP"/>
    </source>
</evidence>
<feature type="chain" id="PRO_5001864794" evidence="1">
    <location>
        <begin position="22"/>
        <end position="57"/>
    </location>
</feature>